<evidence type="ECO:0000313" key="2">
    <source>
        <dbReference type="EMBL" id="KAL0375991.1"/>
    </source>
</evidence>
<name>A0AAW2R7U5_9LAMI</name>
<sequence>MFWTRYRCRSRAFAALSMMDHVQDERLRAIKSSLWKEDLSCMEWLDTKEADSVVCVNFGSITVMTADQLSEFAWGLLIARSRFCLEAPGGWRVLDAQWVELDDRKWVVPVICWPFFAEQQTNCRFSCVEWGIGMEIDNNVKRGEVEALVKELMDGEKGKKMKEKPLTGRGKQRRLLLLEALPT</sequence>
<proteinExistence type="inferred from homology"/>
<dbReference type="GO" id="GO:0080044">
    <property type="term" value="F:quercetin 7-O-glucosyltransferase activity"/>
    <property type="evidence" value="ECO:0007669"/>
    <property type="project" value="TreeGrafter"/>
</dbReference>
<comment type="similarity">
    <text evidence="1">Belongs to the UDP-glycosyltransferase family.</text>
</comment>
<dbReference type="Gene3D" id="3.40.50.2000">
    <property type="entry name" value="Glycogen Phosphorylase B"/>
    <property type="match status" value="2"/>
</dbReference>
<dbReference type="PANTHER" id="PTHR11926">
    <property type="entry name" value="GLUCOSYL/GLUCURONOSYL TRANSFERASES"/>
    <property type="match status" value="1"/>
</dbReference>
<accession>A0AAW2R7U5</accession>
<dbReference type="SUPFAM" id="SSF53756">
    <property type="entry name" value="UDP-Glycosyltransferase/glycogen phosphorylase"/>
    <property type="match status" value="1"/>
</dbReference>
<protein>
    <submittedName>
        <fullName evidence="2">7-deoxyloganetin glucosyltransferase</fullName>
    </submittedName>
</protein>
<dbReference type="AlphaFoldDB" id="A0AAW2R7U5"/>
<dbReference type="GO" id="GO:0080043">
    <property type="term" value="F:quercetin 3-O-glucosyltransferase activity"/>
    <property type="evidence" value="ECO:0007669"/>
    <property type="project" value="TreeGrafter"/>
</dbReference>
<reference evidence="2" key="1">
    <citation type="submission" date="2020-06" db="EMBL/GenBank/DDBJ databases">
        <authorList>
            <person name="Li T."/>
            <person name="Hu X."/>
            <person name="Zhang T."/>
            <person name="Song X."/>
            <person name="Zhang H."/>
            <person name="Dai N."/>
            <person name="Sheng W."/>
            <person name="Hou X."/>
            <person name="Wei L."/>
        </authorList>
    </citation>
    <scope>NUCLEOTIDE SEQUENCE</scope>
    <source>
        <strain evidence="2">KEN8</strain>
        <tissue evidence="2">Leaf</tissue>
    </source>
</reference>
<comment type="caution">
    <text evidence="2">The sequence shown here is derived from an EMBL/GenBank/DDBJ whole genome shotgun (WGS) entry which is preliminary data.</text>
</comment>
<gene>
    <name evidence="2" type="ORF">Scaly_0716700</name>
</gene>
<reference evidence="2" key="2">
    <citation type="journal article" date="2024" name="Plant">
        <title>Genomic evolution and insights into agronomic trait innovations of Sesamum species.</title>
        <authorList>
            <person name="Miao H."/>
            <person name="Wang L."/>
            <person name="Qu L."/>
            <person name="Liu H."/>
            <person name="Sun Y."/>
            <person name="Le M."/>
            <person name="Wang Q."/>
            <person name="Wei S."/>
            <person name="Zheng Y."/>
            <person name="Lin W."/>
            <person name="Duan Y."/>
            <person name="Cao H."/>
            <person name="Xiong S."/>
            <person name="Wang X."/>
            <person name="Wei L."/>
            <person name="Li C."/>
            <person name="Ma Q."/>
            <person name="Ju M."/>
            <person name="Zhao R."/>
            <person name="Li G."/>
            <person name="Mu C."/>
            <person name="Tian Q."/>
            <person name="Mei H."/>
            <person name="Zhang T."/>
            <person name="Gao T."/>
            <person name="Zhang H."/>
        </authorList>
    </citation>
    <scope>NUCLEOTIDE SEQUENCE</scope>
    <source>
        <strain evidence="2">KEN8</strain>
    </source>
</reference>
<dbReference type="PANTHER" id="PTHR11926:SF1498">
    <property type="entry name" value="GLYCOSYLTRANSFERASE"/>
    <property type="match status" value="1"/>
</dbReference>
<evidence type="ECO:0000256" key="1">
    <source>
        <dbReference type="ARBA" id="ARBA00009995"/>
    </source>
</evidence>
<dbReference type="EMBL" id="JACGWM010000004">
    <property type="protein sequence ID" value="KAL0375991.1"/>
    <property type="molecule type" value="Genomic_DNA"/>
</dbReference>
<organism evidence="2">
    <name type="scientific">Sesamum calycinum</name>
    <dbReference type="NCBI Taxonomy" id="2727403"/>
    <lineage>
        <taxon>Eukaryota</taxon>
        <taxon>Viridiplantae</taxon>
        <taxon>Streptophyta</taxon>
        <taxon>Embryophyta</taxon>
        <taxon>Tracheophyta</taxon>
        <taxon>Spermatophyta</taxon>
        <taxon>Magnoliopsida</taxon>
        <taxon>eudicotyledons</taxon>
        <taxon>Gunneridae</taxon>
        <taxon>Pentapetalae</taxon>
        <taxon>asterids</taxon>
        <taxon>lamiids</taxon>
        <taxon>Lamiales</taxon>
        <taxon>Pedaliaceae</taxon>
        <taxon>Sesamum</taxon>
    </lineage>
</organism>